<proteinExistence type="predicted"/>
<dbReference type="EMBL" id="CP017708">
    <property type="protein sequence ID" value="AOY82576.1"/>
    <property type="molecule type" value="Genomic_DNA"/>
</dbReference>
<gene>
    <name evidence="1" type="ORF">BJP36_24330</name>
</gene>
<reference evidence="2" key="1">
    <citation type="submission" date="2016-10" db="EMBL/GenBank/DDBJ databases">
        <title>Comparative genomics uncovers the prolific and rare metabolic potential of the cyanobacterial genus Moorea.</title>
        <authorList>
            <person name="Leao T."/>
            <person name="Castelao G."/>
            <person name="Korobeynikov A."/>
            <person name="Monroe E.A."/>
            <person name="Podell S."/>
            <person name="Glukhov E."/>
            <person name="Allen E."/>
            <person name="Gerwick W.H."/>
            <person name="Gerwick L."/>
        </authorList>
    </citation>
    <scope>NUCLEOTIDE SEQUENCE [LARGE SCALE GENOMIC DNA]</scope>
    <source>
        <strain evidence="2">JHB</strain>
    </source>
</reference>
<evidence type="ECO:0000313" key="1">
    <source>
        <dbReference type="EMBL" id="AOY82576.1"/>
    </source>
</evidence>
<accession>A0A1D9G4N8</accession>
<evidence type="ECO:0000313" key="2">
    <source>
        <dbReference type="Proteomes" id="UP000176944"/>
    </source>
</evidence>
<name>A0A1D9G4N8_MOOP1</name>
<dbReference type="AlphaFoldDB" id="A0A1D9G4N8"/>
<organism evidence="1 2">
    <name type="scientific">Moorena producens (strain JHB)</name>
    <dbReference type="NCBI Taxonomy" id="1454205"/>
    <lineage>
        <taxon>Bacteria</taxon>
        <taxon>Bacillati</taxon>
        <taxon>Cyanobacteriota</taxon>
        <taxon>Cyanophyceae</taxon>
        <taxon>Coleofasciculales</taxon>
        <taxon>Coleofasciculaceae</taxon>
        <taxon>Moorena</taxon>
    </lineage>
</organism>
<sequence length="237" mass="27508">MKANQVKQLNFSGAYIDGKYVENVENYPINSRTITVNPEETDAYLSETNTSIIPAFSSTILKDTTVQKAKSLLLLEVIESKNIGKIVFEPGWNLLGNLIDFPKDVPLWKSPQDEAGIIEVDPYFMARQSSTPHQQEKFSVKVNLWYAPSLTDCAIHNQHDFVELHTQVLGQGRMQKFKEEDFGTLYEDLLMTEGYTQIVPFCEIQENQQYTYPWHQYYSDTDCIWMVIEYHPIKRYN</sequence>
<protein>
    <submittedName>
        <fullName evidence="1">Uncharacterized protein</fullName>
    </submittedName>
</protein>
<dbReference type="Proteomes" id="UP000176944">
    <property type="component" value="Chromosome"/>
</dbReference>